<name>H5Y665_9FIRM</name>
<dbReference type="Gene3D" id="3.40.50.300">
    <property type="entry name" value="P-loop containing nucleotide triphosphate hydrolases"/>
    <property type="match status" value="1"/>
</dbReference>
<dbReference type="InterPro" id="IPR003439">
    <property type="entry name" value="ABC_transporter-like_ATP-bd"/>
</dbReference>
<dbReference type="RefSeq" id="WP_007785808.1">
    <property type="nucleotide sequence ID" value="NZ_CM001441.1"/>
</dbReference>
<keyword evidence="2" id="KW-0813">Transport</keyword>
<proteinExistence type="inferred from homology"/>
<dbReference type="STRING" id="768710.DesyoDRAFT_4109"/>
<dbReference type="EMBL" id="CM001441">
    <property type="protein sequence ID" value="EHQ91075.1"/>
    <property type="molecule type" value="Genomic_DNA"/>
</dbReference>
<keyword evidence="7" id="KW-1185">Reference proteome</keyword>
<dbReference type="Proteomes" id="UP000005104">
    <property type="component" value="Chromosome"/>
</dbReference>
<organism evidence="6 7">
    <name type="scientific">Desulfosporosinus youngiae DSM 17734</name>
    <dbReference type="NCBI Taxonomy" id="768710"/>
    <lineage>
        <taxon>Bacteria</taxon>
        <taxon>Bacillati</taxon>
        <taxon>Bacillota</taxon>
        <taxon>Clostridia</taxon>
        <taxon>Eubacteriales</taxon>
        <taxon>Desulfitobacteriaceae</taxon>
        <taxon>Desulfosporosinus</taxon>
    </lineage>
</organism>
<accession>H5Y665</accession>
<dbReference type="InterPro" id="IPR003593">
    <property type="entry name" value="AAA+_ATPase"/>
</dbReference>
<dbReference type="InterPro" id="IPR050153">
    <property type="entry name" value="Metal_Ion_Import_ABC"/>
</dbReference>
<dbReference type="InterPro" id="IPR027417">
    <property type="entry name" value="P-loop_NTPase"/>
</dbReference>
<evidence type="ECO:0000256" key="1">
    <source>
        <dbReference type="ARBA" id="ARBA00005417"/>
    </source>
</evidence>
<keyword evidence="3" id="KW-0547">Nucleotide-binding</keyword>
<sequence>MIEIKNISFAYSRTSRNILENVSLDIEKNRCIAILGNNGAGKSTLIKCIDRICPPQQGVVLVDSENVFKMTNNMFAQNIAYVSQHNRSLNMTVFDAILLGRKPYIKWDSTSEDKQIVCDIMHKMKLDDFALRNVTELSGGEVQKVMLARALAQEPKLLLLDEPTSNLDPRNQHEVLQIVKEIAQEHNTCVAIIIHDLNLAIRYCDRFVFLKDSRVFSYGGLDTMTPANIKEVYRINVHVIEYMGIPVIVPFFPDEK</sequence>
<dbReference type="OrthoDB" id="9799337at2"/>
<dbReference type="CDD" id="cd03214">
    <property type="entry name" value="ABC_Iron-Siderophores_B12_Hemin"/>
    <property type="match status" value="1"/>
</dbReference>
<evidence type="ECO:0000259" key="5">
    <source>
        <dbReference type="PROSITE" id="PS50893"/>
    </source>
</evidence>
<reference evidence="6 7" key="1">
    <citation type="submission" date="2011-11" db="EMBL/GenBank/DDBJ databases">
        <title>The Noncontiguous Finished genome of Desulfosporosinus youngiae DSM 17734.</title>
        <authorList>
            <consortium name="US DOE Joint Genome Institute (JGI-PGF)"/>
            <person name="Lucas S."/>
            <person name="Han J."/>
            <person name="Lapidus A."/>
            <person name="Cheng J.-F."/>
            <person name="Goodwin L."/>
            <person name="Pitluck S."/>
            <person name="Peters L."/>
            <person name="Ovchinnikova G."/>
            <person name="Lu M."/>
            <person name="Land M.L."/>
            <person name="Hauser L."/>
            <person name="Pester M."/>
            <person name="Spring S."/>
            <person name="Ollivier B."/>
            <person name="Rattei T."/>
            <person name="Klenk H.-P."/>
            <person name="Wagner M."/>
            <person name="Loy A."/>
            <person name="Woyke T.J."/>
        </authorList>
    </citation>
    <scope>NUCLEOTIDE SEQUENCE [LARGE SCALE GENOMIC DNA]</scope>
    <source>
        <strain evidence="6 7">DSM 17734</strain>
    </source>
</reference>
<dbReference type="SUPFAM" id="SSF52540">
    <property type="entry name" value="P-loop containing nucleoside triphosphate hydrolases"/>
    <property type="match status" value="1"/>
</dbReference>
<dbReference type="SMART" id="SM00382">
    <property type="entry name" value="AAA"/>
    <property type="match status" value="1"/>
</dbReference>
<evidence type="ECO:0000313" key="6">
    <source>
        <dbReference type="EMBL" id="EHQ91075.1"/>
    </source>
</evidence>
<gene>
    <name evidence="6" type="ORF">DesyoDRAFT_4109</name>
</gene>
<comment type="similarity">
    <text evidence="1">Belongs to the ABC transporter superfamily.</text>
</comment>
<dbReference type="Pfam" id="PF00005">
    <property type="entry name" value="ABC_tran"/>
    <property type="match status" value="1"/>
</dbReference>
<evidence type="ECO:0000256" key="3">
    <source>
        <dbReference type="ARBA" id="ARBA00022741"/>
    </source>
</evidence>
<evidence type="ECO:0000313" key="7">
    <source>
        <dbReference type="Proteomes" id="UP000005104"/>
    </source>
</evidence>
<dbReference type="FunFam" id="3.40.50.300:FF:000134">
    <property type="entry name" value="Iron-enterobactin ABC transporter ATP-binding protein"/>
    <property type="match status" value="1"/>
</dbReference>
<dbReference type="GO" id="GO:0005524">
    <property type="term" value="F:ATP binding"/>
    <property type="evidence" value="ECO:0007669"/>
    <property type="project" value="UniProtKB-KW"/>
</dbReference>
<dbReference type="PANTHER" id="PTHR42734">
    <property type="entry name" value="METAL TRANSPORT SYSTEM ATP-BINDING PROTEIN TM_0124-RELATED"/>
    <property type="match status" value="1"/>
</dbReference>
<evidence type="ECO:0000256" key="4">
    <source>
        <dbReference type="ARBA" id="ARBA00022840"/>
    </source>
</evidence>
<dbReference type="GO" id="GO:0016887">
    <property type="term" value="F:ATP hydrolysis activity"/>
    <property type="evidence" value="ECO:0007669"/>
    <property type="project" value="InterPro"/>
</dbReference>
<evidence type="ECO:0000256" key="2">
    <source>
        <dbReference type="ARBA" id="ARBA00022448"/>
    </source>
</evidence>
<keyword evidence="4" id="KW-0067">ATP-binding</keyword>
<protein>
    <submittedName>
        <fullName evidence="6">ABC-type cobalamin/Fe3+-siderophore transport system, ATPase component</fullName>
    </submittedName>
</protein>
<dbReference type="HOGENOM" id="CLU_000604_1_11_9"/>
<dbReference type="PROSITE" id="PS50893">
    <property type="entry name" value="ABC_TRANSPORTER_2"/>
    <property type="match status" value="1"/>
</dbReference>
<dbReference type="AlphaFoldDB" id="H5Y665"/>
<feature type="domain" description="ABC transporter" evidence="5">
    <location>
        <begin position="2"/>
        <end position="237"/>
    </location>
</feature>
<dbReference type="eggNOG" id="COG1120">
    <property type="taxonomic scope" value="Bacteria"/>
</dbReference>
<dbReference type="PANTHER" id="PTHR42734:SF6">
    <property type="entry name" value="MOLYBDATE IMPORT ATP-BINDING PROTEIN MOLC"/>
    <property type="match status" value="1"/>
</dbReference>